<evidence type="ECO:0000313" key="1">
    <source>
        <dbReference type="EMBL" id="ANO58100.1"/>
    </source>
</evidence>
<dbReference type="Gene3D" id="3.40.1360.10">
    <property type="match status" value="1"/>
</dbReference>
<dbReference type="Gene3D" id="3.90.980.10">
    <property type="entry name" value="DNA primase, catalytic core, N-terminal domain"/>
    <property type="match status" value="1"/>
</dbReference>
<dbReference type="SUPFAM" id="SSF56731">
    <property type="entry name" value="DNA primase core"/>
    <property type="match status" value="1"/>
</dbReference>
<proteinExistence type="inferred from homology"/>
<name>A0A1B0Z1M8_9DELT</name>
<dbReference type="EMBL" id="KT997798">
    <property type="protein sequence ID" value="ANO58100.1"/>
    <property type="molecule type" value="Genomic_DNA"/>
</dbReference>
<reference evidence="1" key="1">
    <citation type="submission" date="2015-11" db="EMBL/GenBank/DDBJ databases">
        <title>Genomes of Abundant and Widespread Viruses from the Deep Ocean.</title>
        <authorList>
            <person name="Mizuno C.M."/>
            <person name="Ghai R."/>
            <person name="Saghai A."/>
            <person name="Lopez-Garcia P."/>
            <person name="Rodriguez-Valera F."/>
        </authorList>
    </citation>
    <scope>NUCLEOTIDE SEQUENCE</scope>
</reference>
<dbReference type="InterPro" id="IPR046392">
    <property type="entry name" value="PRIMASE_T4"/>
</dbReference>
<accession>A0A1B0Z1M8</accession>
<dbReference type="InterPro" id="IPR037068">
    <property type="entry name" value="DNA_primase_core_N_sf"/>
</dbReference>
<sequence length="337" mass="39437">MSSYIDIKFINLLSTRLPKFKRKSEYLFNFRCPHCGDSQKSQTKARGFVYKKKNDMFFKCHNCGVGQSLGNLIKFIDPNLYKEYIFERFKDGKPTKDKPEFDFTPSKNLKTKTADDRLLDELDSFDKLVQTHPAKQFVYKRFIPKEHWDKFFFCPKFYEWSNSVVPNKFPNLKDDHPRVVIPFYDRSGKFFAFQGRAFGKEQPKYITIKFDETKEKIYGLDRLDLNKPVMITEGPIDSLFLDNAIALAGADANIKIQPQQCTMIFDNEPRNKEIVKRMITAVNKKYNVAVWPKTLKYKDINDIIISGKTSAEIQTLISNNTHCGLTALQHINNWKRI</sequence>
<organism evidence="1">
    <name type="scientific">uncultured delta proteobacterium</name>
    <dbReference type="NCBI Taxonomy" id="34034"/>
    <lineage>
        <taxon>Bacteria</taxon>
        <taxon>Deltaproteobacteria</taxon>
        <taxon>environmental samples</taxon>
    </lineage>
</organism>
<dbReference type="HAMAP" id="MF_04157">
    <property type="entry name" value="PRIMASE_T4"/>
    <property type="match status" value="1"/>
</dbReference>
<dbReference type="AlphaFoldDB" id="A0A1B0Z1M8"/>
<protein>
    <submittedName>
        <fullName evidence="1">DNA primase</fullName>
    </submittedName>
</protein>